<dbReference type="Proteomes" id="UP000008207">
    <property type="component" value="Chromosome"/>
</dbReference>
<dbReference type="OrthoDB" id="8007091at2"/>
<protein>
    <submittedName>
        <fullName evidence="1">Uncharacterized protein</fullName>
    </submittedName>
</protein>
<name>B8IA53_METNO</name>
<dbReference type="STRING" id="460265.Mnod_4240"/>
<reference evidence="1 2" key="1">
    <citation type="submission" date="2009-01" db="EMBL/GenBank/DDBJ databases">
        <title>Complete sequence of chromosome of Methylobacterium nodulans ORS 2060.</title>
        <authorList>
            <consortium name="US DOE Joint Genome Institute"/>
            <person name="Lucas S."/>
            <person name="Copeland A."/>
            <person name="Lapidus A."/>
            <person name="Glavina del Rio T."/>
            <person name="Dalin E."/>
            <person name="Tice H."/>
            <person name="Bruce D."/>
            <person name="Goodwin L."/>
            <person name="Pitluck S."/>
            <person name="Sims D."/>
            <person name="Brettin T."/>
            <person name="Detter J.C."/>
            <person name="Han C."/>
            <person name="Larimer F."/>
            <person name="Land M."/>
            <person name="Hauser L."/>
            <person name="Kyrpides N."/>
            <person name="Ivanova N."/>
            <person name="Marx C.J."/>
            <person name="Richardson P."/>
        </authorList>
    </citation>
    <scope>NUCLEOTIDE SEQUENCE [LARGE SCALE GENOMIC DNA]</scope>
    <source>
        <strain evidence="2">LMG 21967 / CNCM I-2342 / ORS 2060</strain>
    </source>
</reference>
<organism evidence="1 2">
    <name type="scientific">Methylobacterium nodulans (strain LMG 21967 / CNCM I-2342 / ORS 2060)</name>
    <dbReference type="NCBI Taxonomy" id="460265"/>
    <lineage>
        <taxon>Bacteria</taxon>
        <taxon>Pseudomonadati</taxon>
        <taxon>Pseudomonadota</taxon>
        <taxon>Alphaproteobacteria</taxon>
        <taxon>Hyphomicrobiales</taxon>
        <taxon>Methylobacteriaceae</taxon>
        <taxon>Methylobacterium</taxon>
    </lineage>
</organism>
<keyword evidence="2" id="KW-1185">Reference proteome</keyword>
<sequence>MLTRPQPDLVALLGRREPPRTYLAHFVDASGRKWIEETIVDNGLTAIAEFLAADERQGSMLREVYELDITDPLTPVARNVTAMALGKVVDLIDRDDERDALPASLEDAARRHGVVGPAEKAPADVLPFTRLTPACVGVATRG</sequence>
<dbReference type="KEGG" id="mno:Mnod_4240"/>
<evidence type="ECO:0000313" key="2">
    <source>
        <dbReference type="Proteomes" id="UP000008207"/>
    </source>
</evidence>
<dbReference type="AlphaFoldDB" id="B8IA53"/>
<proteinExistence type="predicted"/>
<dbReference type="HOGENOM" id="CLU_1883332_0_0_5"/>
<dbReference type="RefSeq" id="WP_015930765.1">
    <property type="nucleotide sequence ID" value="NC_011894.1"/>
</dbReference>
<accession>B8IA53</accession>
<evidence type="ECO:0000313" key="1">
    <source>
        <dbReference type="EMBL" id="ACL59116.1"/>
    </source>
</evidence>
<gene>
    <name evidence="1" type="ordered locus">Mnod_4240</name>
</gene>
<dbReference type="EMBL" id="CP001349">
    <property type="protein sequence ID" value="ACL59116.1"/>
    <property type="molecule type" value="Genomic_DNA"/>
</dbReference>
<dbReference type="eggNOG" id="ENOG5030VXE">
    <property type="taxonomic scope" value="Bacteria"/>
</dbReference>